<feature type="transmembrane region" description="Helical" evidence="6">
    <location>
        <begin position="256"/>
        <end position="274"/>
    </location>
</feature>
<feature type="transmembrane region" description="Helical" evidence="6">
    <location>
        <begin position="286"/>
        <end position="305"/>
    </location>
</feature>
<dbReference type="NCBIfam" id="TIGR03718">
    <property type="entry name" value="R_switched_Alx"/>
    <property type="match status" value="1"/>
</dbReference>
<organism evidence="7 8">
    <name type="scientific">Cryptosporangium minutisporangium</name>
    <dbReference type="NCBI Taxonomy" id="113569"/>
    <lineage>
        <taxon>Bacteria</taxon>
        <taxon>Bacillati</taxon>
        <taxon>Actinomycetota</taxon>
        <taxon>Actinomycetes</taxon>
        <taxon>Cryptosporangiales</taxon>
        <taxon>Cryptosporangiaceae</taxon>
        <taxon>Cryptosporangium</taxon>
    </lineage>
</organism>
<feature type="transmembrane region" description="Helical" evidence="6">
    <location>
        <begin position="223"/>
        <end position="244"/>
    </location>
</feature>
<comment type="similarity">
    <text evidence="2">Belongs to the TerC family.</text>
</comment>
<feature type="transmembrane region" description="Helical" evidence="6">
    <location>
        <begin position="102"/>
        <end position="122"/>
    </location>
</feature>
<dbReference type="Pfam" id="PF03741">
    <property type="entry name" value="TerC"/>
    <property type="match status" value="1"/>
</dbReference>
<evidence type="ECO:0000256" key="4">
    <source>
        <dbReference type="ARBA" id="ARBA00022989"/>
    </source>
</evidence>
<evidence type="ECO:0000256" key="1">
    <source>
        <dbReference type="ARBA" id="ARBA00004141"/>
    </source>
</evidence>
<keyword evidence="4 6" id="KW-1133">Transmembrane helix</keyword>
<keyword evidence="5 6" id="KW-0472">Membrane</keyword>
<evidence type="ECO:0000256" key="6">
    <source>
        <dbReference type="SAM" id="Phobius"/>
    </source>
</evidence>
<comment type="caution">
    <text evidence="7">The sequence shown here is derived from an EMBL/GenBank/DDBJ whole genome shotgun (WGS) entry which is preliminary data.</text>
</comment>
<dbReference type="PANTHER" id="PTHR30238:SF0">
    <property type="entry name" value="THYLAKOID MEMBRANE PROTEIN TERC, CHLOROPLASTIC"/>
    <property type="match status" value="1"/>
</dbReference>
<feature type="transmembrane region" description="Helical" evidence="6">
    <location>
        <begin position="6"/>
        <end position="25"/>
    </location>
</feature>
<sequence>MSVSLWVWAATIGGLAILVAIDIWHARRPHHVGFREATTWSVIYIVASILFGIGVMIFAGAEPGTEFFAGWLIEKSLSVDNLFVFAVILSTFGVPDKHQQKVLLIGILGALVMRAIFIAVGAAAIHRFAFTFVVFGAFLIYTAVKLVRSHGAQPDVGNSRAVRMLRRFVPVTTEFPENSALTVKENGKRLATPLLIVVATILSVDLVFALDSIPAVFGVTESAYIVFTANAFALLGLRALYFLLIGLLDRLVHLHYGLAVVLAFIGVKLILHYAHSVWPSVPDIPTSVSLAVVVVVLAITTFTSLRSTRKATHAVEGVESGAAAGGRKAGAADHG</sequence>
<dbReference type="PANTHER" id="PTHR30238">
    <property type="entry name" value="MEMBRANE BOUND PREDICTED REDOX MODULATOR"/>
    <property type="match status" value="1"/>
</dbReference>
<feature type="transmembrane region" description="Helical" evidence="6">
    <location>
        <begin position="37"/>
        <end position="59"/>
    </location>
</feature>
<protein>
    <submittedName>
        <fullName evidence="7">TerC family protein</fullName>
    </submittedName>
</protein>
<gene>
    <name evidence="7" type="ORF">GCM10020369_13040</name>
</gene>
<dbReference type="RefSeq" id="WP_345727065.1">
    <property type="nucleotide sequence ID" value="NZ_BAAAYN010000007.1"/>
</dbReference>
<comment type="subcellular location">
    <subcellularLocation>
        <location evidence="1">Membrane</location>
        <topology evidence="1">Multi-pass membrane protein</topology>
    </subcellularLocation>
</comment>
<evidence type="ECO:0000256" key="3">
    <source>
        <dbReference type="ARBA" id="ARBA00022692"/>
    </source>
</evidence>
<evidence type="ECO:0000313" key="7">
    <source>
        <dbReference type="EMBL" id="GAA3384211.1"/>
    </source>
</evidence>
<evidence type="ECO:0000256" key="2">
    <source>
        <dbReference type="ARBA" id="ARBA00007511"/>
    </source>
</evidence>
<reference evidence="8" key="1">
    <citation type="journal article" date="2019" name="Int. J. Syst. Evol. Microbiol.">
        <title>The Global Catalogue of Microorganisms (GCM) 10K type strain sequencing project: providing services to taxonomists for standard genome sequencing and annotation.</title>
        <authorList>
            <consortium name="The Broad Institute Genomics Platform"/>
            <consortium name="The Broad Institute Genome Sequencing Center for Infectious Disease"/>
            <person name="Wu L."/>
            <person name="Ma J."/>
        </authorList>
    </citation>
    <scope>NUCLEOTIDE SEQUENCE [LARGE SCALE GENOMIC DNA]</scope>
    <source>
        <strain evidence="8">JCM 9458</strain>
    </source>
</reference>
<feature type="transmembrane region" description="Helical" evidence="6">
    <location>
        <begin position="194"/>
        <end position="217"/>
    </location>
</feature>
<keyword evidence="3 6" id="KW-0812">Transmembrane</keyword>
<proteinExistence type="inferred from homology"/>
<dbReference type="InterPro" id="IPR022369">
    <property type="entry name" value="Integral_membrane_TerC_rswitch"/>
</dbReference>
<dbReference type="EMBL" id="BAAAYN010000007">
    <property type="protein sequence ID" value="GAA3384211.1"/>
    <property type="molecule type" value="Genomic_DNA"/>
</dbReference>
<dbReference type="InterPro" id="IPR005496">
    <property type="entry name" value="Integral_membrane_TerC"/>
</dbReference>
<accession>A0ABP6STI8</accession>
<feature type="transmembrane region" description="Helical" evidence="6">
    <location>
        <begin position="79"/>
        <end position="95"/>
    </location>
</feature>
<keyword evidence="8" id="KW-1185">Reference proteome</keyword>
<feature type="transmembrane region" description="Helical" evidence="6">
    <location>
        <begin position="128"/>
        <end position="147"/>
    </location>
</feature>
<evidence type="ECO:0000256" key="5">
    <source>
        <dbReference type="ARBA" id="ARBA00023136"/>
    </source>
</evidence>
<name>A0ABP6STI8_9ACTN</name>
<evidence type="ECO:0000313" key="8">
    <source>
        <dbReference type="Proteomes" id="UP001501676"/>
    </source>
</evidence>
<dbReference type="Proteomes" id="UP001501676">
    <property type="component" value="Unassembled WGS sequence"/>
</dbReference>